<comment type="caution">
    <text evidence="1">The sequence shown here is derived from an EMBL/GenBank/DDBJ whole genome shotgun (WGS) entry which is preliminary data.</text>
</comment>
<proteinExistence type="predicted"/>
<dbReference type="Proteomes" id="UP000814140">
    <property type="component" value="Unassembled WGS sequence"/>
</dbReference>
<evidence type="ECO:0000313" key="2">
    <source>
        <dbReference type="Proteomes" id="UP000814140"/>
    </source>
</evidence>
<name>A0ACB8SVL6_9AGAM</name>
<evidence type="ECO:0000313" key="1">
    <source>
        <dbReference type="EMBL" id="KAI0059736.1"/>
    </source>
</evidence>
<reference evidence="1" key="1">
    <citation type="submission" date="2021-03" db="EMBL/GenBank/DDBJ databases">
        <authorList>
            <consortium name="DOE Joint Genome Institute"/>
            <person name="Ahrendt S."/>
            <person name="Looney B.P."/>
            <person name="Miyauchi S."/>
            <person name="Morin E."/>
            <person name="Drula E."/>
            <person name="Courty P.E."/>
            <person name="Chicoki N."/>
            <person name="Fauchery L."/>
            <person name="Kohler A."/>
            <person name="Kuo A."/>
            <person name="Labutti K."/>
            <person name="Pangilinan J."/>
            <person name="Lipzen A."/>
            <person name="Riley R."/>
            <person name="Andreopoulos W."/>
            <person name="He G."/>
            <person name="Johnson J."/>
            <person name="Barry K.W."/>
            <person name="Grigoriev I.V."/>
            <person name="Nagy L."/>
            <person name="Hibbett D."/>
            <person name="Henrissat B."/>
            <person name="Matheny P.B."/>
            <person name="Labbe J."/>
            <person name="Martin F."/>
        </authorList>
    </citation>
    <scope>NUCLEOTIDE SEQUENCE</scope>
    <source>
        <strain evidence="1">HHB10654</strain>
    </source>
</reference>
<gene>
    <name evidence="1" type="ORF">BV25DRAFT_1828724</name>
</gene>
<keyword evidence="2" id="KW-1185">Reference proteome</keyword>
<protein>
    <submittedName>
        <fullName evidence="1">Uncharacterized protein</fullName>
    </submittedName>
</protein>
<organism evidence="1 2">
    <name type="scientific">Artomyces pyxidatus</name>
    <dbReference type="NCBI Taxonomy" id="48021"/>
    <lineage>
        <taxon>Eukaryota</taxon>
        <taxon>Fungi</taxon>
        <taxon>Dikarya</taxon>
        <taxon>Basidiomycota</taxon>
        <taxon>Agaricomycotina</taxon>
        <taxon>Agaricomycetes</taxon>
        <taxon>Russulales</taxon>
        <taxon>Auriscalpiaceae</taxon>
        <taxon>Artomyces</taxon>
    </lineage>
</organism>
<dbReference type="EMBL" id="MU277224">
    <property type="protein sequence ID" value="KAI0059736.1"/>
    <property type="molecule type" value="Genomic_DNA"/>
</dbReference>
<feature type="non-terminal residue" evidence="1">
    <location>
        <position position="1"/>
    </location>
</feature>
<reference evidence="1" key="2">
    <citation type="journal article" date="2022" name="New Phytol.">
        <title>Evolutionary transition to the ectomycorrhizal habit in the genomes of a hyperdiverse lineage of mushroom-forming fungi.</title>
        <authorList>
            <person name="Looney B."/>
            <person name="Miyauchi S."/>
            <person name="Morin E."/>
            <person name="Drula E."/>
            <person name="Courty P.E."/>
            <person name="Kohler A."/>
            <person name="Kuo A."/>
            <person name="LaButti K."/>
            <person name="Pangilinan J."/>
            <person name="Lipzen A."/>
            <person name="Riley R."/>
            <person name="Andreopoulos W."/>
            <person name="He G."/>
            <person name="Johnson J."/>
            <person name="Nolan M."/>
            <person name="Tritt A."/>
            <person name="Barry K.W."/>
            <person name="Grigoriev I.V."/>
            <person name="Nagy L.G."/>
            <person name="Hibbett D."/>
            <person name="Henrissat B."/>
            <person name="Matheny P.B."/>
            <person name="Labbe J."/>
            <person name="Martin F.M."/>
        </authorList>
    </citation>
    <scope>NUCLEOTIDE SEQUENCE</scope>
    <source>
        <strain evidence="1">HHB10654</strain>
    </source>
</reference>
<sequence length="72" mass="8029">MTFSAGGSSCMYVFIVSPLLRLFGVQPDLRHTTSGFKFSELEMKVALSHLVRSFRFSPSQAEYNIGSAYNCI</sequence>
<accession>A0ACB8SVL6</accession>